<dbReference type="RefSeq" id="WP_343843192.1">
    <property type="nucleotide sequence ID" value="NZ_BAAAEI010000006.1"/>
</dbReference>
<gene>
    <name evidence="6" type="ORF">GCM10009092_13100</name>
</gene>
<dbReference type="Proteomes" id="UP001501757">
    <property type="component" value="Unassembled WGS sequence"/>
</dbReference>
<feature type="transmembrane region" description="Helical" evidence="5">
    <location>
        <begin position="16"/>
        <end position="37"/>
    </location>
</feature>
<feature type="transmembrane region" description="Helical" evidence="5">
    <location>
        <begin position="68"/>
        <end position="89"/>
    </location>
</feature>
<accession>A0ABN0WY99</accession>
<protein>
    <recommendedName>
        <fullName evidence="8">Ion transporter</fullName>
    </recommendedName>
</protein>
<dbReference type="Gene3D" id="1.20.120.350">
    <property type="entry name" value="Voltage-gated potassium channels. Chain C"/>
    <property type="match status" value="1"/>
</dbReference>
<evidence type="ECO:0000256" key="1">
    <source>
        <dbReference type="ARBA" id="ARBA00004141"/>
    </source>
</evidence>
<reference evidence="6 7" key="1">
    <citation type="journal article" date="2019" name="Int. J. Syst. Evol. Microbiol.">
        <title>The Global Catalogue of Microorganisms (GCM) 10K type strain sequencing project: providing services to taxonomists for standard genome sequencing and annotation.</title>
        <authorList>
            <consortium name="The Broad Institute Genomics Platform"/>
            <consortium name="The Broad Institute Genome Sequencing Center for Infectious Disease"/>
            <person name="Wu L."/>
            <person name="Ma J."/>
        </authorList>
    </citation>
    <scope>NUCLEOTIDE SEQUENCE [LARGE SCALE GENOMIC DNA]</scope>
    <source>
        <strain evidence="6 7">JCM 13378</strain>
    </source>
</reference>
<evidence type="ECO:0000313" key="7">
    <source>
        <dbReference type="Proteomes" id="UP001501757"/>
    </source>
</evidence>
<evidence type="ECO:0000313" key="6">
    <source>
        <dbReference type="EMBL" id="GAA0350084.1"/>
    </source>
</evidence>
<sequence>MLNFSLKRLKESHEGTWLLLDLVMLGLLILNLTLILFDSLYATELVRQSLNQVSPALLDWYKPVHANFILIDLVFVGIFLSEFVLRWAVAIYRKDYLRWYFYPFIHWYDLVGCIPVGGARFLRFLRIFSILYRLQKYKIIDIKDTALYRFFAFYYQVFVEEVSDRVVIKVLSDAQQDLRHGSPLLDDIITQVLAARRPVLCQWLAALLVHSGHTLADEQSGEVVRQHVQESVTKAVRDNPQVGRLRLVPVLGSGVEKMLENAVSGIVIETLANLLLDVTPEKIDQLLQHGLGASNQQEQALDQEMLLVVDECLELLKLHVAKQRWKDAL</sequence>
<keyword evidence="2 5" id="KW-0812">Transmembrane</keyword>
<organism evidence="6 7">
    <name type="scientific">Bowmanella denitrificans</name>
    <dbReference type="NCBI Taxonomy" id="366582"/>
    <lineage>
        <taxon>Bacteria</taxon>
        <taxon>Pseudomonadati</taxon>
        <taxon>Pseudomonadota</taxon>
        <taxon>Gammaproteobacteria</taxon>
        <taxon>Alteromonadales</taxon>
        <taxon>Alteromonadaceae</taxon>
        <taxon>Bowmanella</taxon>
    </lineage>
</organism>
<keyword evidence="3 5" id="KW-1133">Transmembrane helix</keyword>
<keyword evidence="7" id="KW-1185">Reference proteome</keyword>
<keyword evidence="4 5" id="KW-0472">Membrane</keyword>
<comment type="caution">
    <text evidence="6">The sequence shown here is derived from an EMBL/GenBank/DDBJ whole genome shotgun (WGS) entry which is preliminary data.</text>
</comment>
<evidence type="ECO:0000256" key="2">
    <source>
        <dbReference type="ARBA" id="ARBA00022692"/>
    </source>
</evidence>
<name>A0ABN0WY99_9ALTE</name>
<comment type="subcellular location">
    <subcellularLocation>
        <location evidence="1">Membrane</location>
        <topology evidence="1">Multi-pass membrane protein</topology>
    </subcellularLocation>
</comment>
<dbReference type="EMBL" id="BAAAEI010000006">
    <property type="protein sequence ID" value="GAA0350084.1"/>
    <property type="molecule type" value="Genomic_DNA"/>
</dbReference>
<evidence type="ECO:0000256" key="5">
    <source>
        <dbReference type="SAM" id="Phobius"/>
    </source>
</evidence>
<evidence type="ECO:0008006" key="8">
    <source>
        <dbReference type="Google" id="ProtNLM"/>
    </source>
</evidence>
<proteinExistence type="predicted"/>
<dbReference type="SUPFAM" id="SSF81324">
    <property type="entry name" value="Voltage-gated potassium channels"/>
    <property type="match status" value="1"/>
</dbReference>
<dbReference type="InterPro" id="IPR027359">
    <property type="entry name" value="Volt_channel_dom_sf"/>
</dbReference>
<evidence type="ECO:0000256" key="4">
    <source>
        <dbReference type="ARBA" id="ARBA00023136"/>
    </source>
</evidence>
<evidence type="ECO:0000256" key="3">
    <source>
        <dbReference type="ARBA" id="ARBA00022989"/>
    </source>
</evidence>